<gene>
    <name evidence="4" type="ORF">QWZ15_01865</name>
</gene>
<keyword evidence="5" id="KW-1185">Reference proteome</keyword>
<keyword evidence="2" id="KW-0732">Signal</keyword>
<dbReference type="Proteomes" id="UP001236663">
    <property type="component" value="Unassembled WGS sequence"/>
</dbReference>
<feature type="domain" description="NodB homology" evidence="3">
    <location>
        <begin position="74"/>
        <end position="281"/>
    </location>
</feature>
<dbReference type="EMBL" id="JAUFQS010000003">
    <property type="protein sequence ID" value="MDN3686562.1"/>
    <property type="molecule type" value="Genomic_DNA"/>
</dbReference>
<dbReference type="PANTHER" id="PTHR34216">
    <property type="match status" value="1"/>
</dbReference>
<dbReference type="PROSITE" id="PS51677">
    <property type="entry name" value="NODB"/>
    <property type="match status" value="1"/>
</dbReference>
<protein>
    <submittedName>
        <fullName evidence="4">Polysaccharide deacetylase family protein</fullName>
        <ecNumber evidence="4">3.-.-.-</ecNumber>
    </submittedName>
</protein>
<evidence type="ECO:0000259" key="3">
    <source>
        <dbReference type="PROSITE" id="PS51677"/>
    </source>
</evidence>
<sequence>MKKIVFALLRYSGLPVLFREVFQRNKVSILVFHDIDFPTAEKSFAYLSKHYNFISLEDLIAAIQNQDGSKLPKKAMVVTFDDGHVGNHELLPVFKKYKVPVTIFLCSGIIDTSKHYWFLEELNKETLRYLKQIPNEERVSFLRKKGFDSGKDYPDRQSLSATQIEEMATFVSMQSHTVSHPILSNCEDEESKWEITESKSALEKKLKKPINAIAYPNGSFTKREVHFTKKAGYKCGLTVKPGFNSIRSNPFELKRLDPNDSRNINELIVKSSGIQSIFSFF</sequence>
<keyword evidence="4" id="KW-0378">Hydrolase</keyword>
<dbReference type="InterPro" id="IPR002509">
    <property type="entry name" value="NODB_dom"/>
</dbReference>
<comment type="subcellular location">
    <subcellularLocation>
        <location evidence="1">Secreted</location>
    </subcellularLocation>
</comment>
<dbReference type="InterPro" id="IPR011330">
    <property type="entry name" value="Glyco_hydro/deAcase_b/a-brl"/>
</dbReference>
<evidence type="ECO:0000256" key="1">
    <source>
        <dbReference type="ARBA" id="ARBA00004613"/>
    </source>
</evidence>
<evidence type="ECO:0000256" key="2">
    <source>
        <dbReference type="ARBA" id="ARBA00022729"/>
    </source>
</evidence>
<name>A0ABT8C3F4_9BACT</name>
<dbReference type="EC" id="3.-.-.-" evidence="4"/>
<dbReference type="SUPFAM" id="SSF88713">
    <property type="entry name" value="Glycoside hydrolase/deacetylase"/>
    <property type="match status" value="1"/>
</dbReference>
<dbReference type="InterPro" id="IPR051398">
    <property type="entry name" value="Polysacch_Deacetylase"/>
</dbReference>
<dbReference type="Pfam" id="PF01522">
    <property type="entry name" value="Polysacc_deac_1"/>
    <property type="match status" value="1"/>
</dbReference>
<accession>A0ABT8C3F4</accession>
<dbReference type="RefSeq" id="WP_163384719.1">
    <property type="nucleotide sequence ID" value="NZ_JAUFQS010000003.1"/>
</dbReference>
<evidence type="ECO:0000313" key="5">
    <source>
        <dbReference type="Proteomes" id="UP001236663"/>
    </source>
</evidence>
<evidence type="ECO:0000313" key="4">
    <source>
        <dbReference type="EMBL" id="MDN3686562.1"/>
    </source>
</evidence>
<comment type="caution">
    <text evidence="4">The sequence shown here is derived from an EMBL/GenBank/DDBJ whole genome shotgun (WGS) entry which is preliminary data.</text>
</comment>
<dbReference type="Gene3D" id="3.20.20.370">
    <property type="entry name" value="Glycoside hydrolase/deacetylase"/>
    <property type="match status" value="1"/>
</dbReference>
<organism evidence="4 5">
    <name type="scientific">Cyclobacterium jeungdonense</name>
    <dbReference type="NCBI Taxonomy" id="708087"/>
    <lineage>
        <taxon>Bacteria</taxon>
        <taxon>Pseudomonadati</taxon>
        <taxon>Bacteroidota</taxon>
        <taxon>Cytophagia</taxon>
        <taxon>Cytophagales</taxon>
        <taxon>Cyclobacteriaceae</taxon>
        <taxon>Cyclobacterium</taxon>
    </lineage>
</organism>
<dbReference type="CDD" id="cd10918">
    <property type="entry name" value="CE4_NodB_like_5s_6s"/>
    <property type="match status" value="1"/>
</dbReference>
<dbReference type="PANTHER" id="PTHR34216:SF3">
    <property type="entry name" value="POLY-BETA-1,6-N-ACETYL-D-GLUCOSAMINE N-DEACETYLASE"/>
    <property type="match status" value="1"/>
</dbReference>
<proteinExistence type="predicted"/>
<dbReference type="GO" id="GO:0016787">
    <property type="term" value="F:hydrolase activity"/>
    <property type="evidence" value="ECO:0007669"/>
    <property type="project" value="UniProtKB-KW"/>
</dbReference>
<reference evidence="5" key="1">
    <citation type="journal article" date="2019" name="Int. J. Syst. Evol. Microbiol.">
        <title>The Global Catalogue of Microorganisms (GCM) 10K type strain sequencing project: providing services to taxonomists for standard genome sequencing and annotation.</title>
        <authorList>
            <consortium name="The Broad Institute Genomics Platform"/>
            <consortium name="The Broad Institute Genome Sequencing Center for Infectious Disease"/>
            <person name="Wu L."/>
            <person name="Ma J."/>
        </authorList>
    </citation>
    <scope>NUCLEOTIDE SEQUENCE [LARGE SCALE GENOMIC DNA]</scope>
    <source>
        <strain evidence="5">CECT 7706</strain>
    </source>
</reference>